<gene>
    <name evidence="2" type="ORF">VP01_716g1</name>
</gene>
<comment type="caution">
    <text evidence="2">The sequence shown here is derived from an EMBL/GenBank/DDBJ whole genome shotgun (WGS) entry which is preliminary data.</text>
</comment>
<feature type="compositionally biased region" description="Polar residues" evidence="1">
    <location>
        <begin position="37"/>
        <end position="48"/>
    </location>
</feature>
<dbReference type="EMBL" id="LAVV01012572">
    <property type="protein sequence ID" value="KNZ46556.1"/>
    <property type="molecule type" value="Genomic_DNA"/>
</dbReference>
<reference evidence="2 3" key="1">
    <citation type="submission" date="2015-08" db="EMBL/GenBank/DDBJ databases">
        <title>Next Generation Sequencing and Analysis of the Genome of Puccinia sorghi L Schw, the Causal Agent of Maize Common Rust.</title>
        <authorList>
            <person name="Rochi L."/>
            <person name="Burguener G."/>
            <person name="Darino M."/>
            <person name="Turjanski A."/>
            <person name="Kreff E."/>
            <person name="Dieguez M.J."/>
            <person name="Sacco F."/>
        </authorList>
    </citation>
    <scope>NUCLEOTIDE SEQUENCE [LARGE SCALE GENOMIC DNA]</scope>
    <source>
        <strain evidence="2 3">RO10H11247</strain>
    </source>
</reference>
<evidence type="ECO:0000313" key="3">
    <source>
        <dbReference type="Proteomes" id="UP000037035"/>
    </source>
</evidence>
<feature type="compositionally biased region" description="Polar residues" evidence="1">
    <location>
        <begin position="54"/>
        <end position="64"/>
    </location>
</feature>
<accession>A0A0L6UDG2</accession>
<protein>
    <submittedName>
        <fullName evidence="2">Uncharacterized protein</fullName>
    </submittedName>
</protein>
<organism evidence="2 3">
    <name type="scientific">Puccinia sorghi</name>
    <dbReference type="NCBI Taxonomy" id="27349"/>
    <lineage>
        <taxon>Eukaryota</taxon>
        <taxon>Fungi</taxon>
        <taxon>Dikarya</taxon>
        <taxon>Basidiomycota</taxon>
        <taxon>Pucciniomycotina</taxon>
        <taxon>Pucciniomycetes</taxon>
        <taxon>Pucciniales</taxon>
        <taxon>Pucciniaceae</taxon>
        <taxon>Puccinia</taxon>
    </lineage>
</organism>
<proteinExistence type="predicted"/>
<dbReference type="Proteomes" id="UP000037035">
    <property type="component" value="Unassembled WGS sequence"/>
</dbReference>
<sequence>MPSERRSKSSGNLTPPVDDPEALIRAGNAERRRLAKTSKNLPPNQPATEPTLPTPSAESTTPSEIPSPFLAAMQPTELPYTPGAFSNAGGSTPKDGPTAGSSSLPTAPKAGEQSTDELALAADRRSTQDRMTQFEQAILRLSVKHEVPTPS</sequence>
<evidence type="ECO:0000256" key="1">
    <source>
        <dbReference type="SAM" id="MobiDB-lite"/>
    </source>
</evidence>
<keyword evidence="3" id="KW-1185">Reference proteome</keyword>
<name>A0A0L6UDG2_9BASI</name>
<dbReference type="VEuPathDB" id="FungiDB:VP01_716g1"/>
<feature type="region of interest" description="Disordered" evidence="1">
    <location>
        <begin position="1"/>
        <end position="129"/>
    </location>
</feature>
<dbReference type="AlphaFoldDB" id="A0A0L6UDG2"/>
<evidence type="ECO:0000313" key="2">
    <source>
        <dbReference type="EMBL" id="KNZ46556.1"/>
    </source>
</evidence>
<feature type="non-terminal residue" evidence="2">
    <location>
        <position position="151"/>
    </location>
</feature>